<feature type="repeat" description="WD" evidence="7">
    <location>
        <begin position="252"/>
        <end position="285"/>
    </location>
</feature>
<evidence type="ECO:0000256" key="2">
    <source>
        <dbReference type="ARBA" id="ARBA00022490"/>
    </source>
</evidence>
<evidence type="ECO:0008006" key="10">
    <source>
        <dbReference type="Google" id="ProtNLM"/>
    </source>
</evidence>
<dbReference type="GO" id="GO:0030488">
    <property type="term" value="P:tRNA methylation"/>
    <property type="evidence" value="ECO:0007669"/>
    <property type="project" value="TreeGrafter"/>
</dbReference>
<keyword evidence="5" id="KW-0677">Repeat</keyword>
<evidence type="ECO:0000256" key="3">
    <source>
        <dbReference type="ARBA" id="ARBA00022574"/>
    </source>
</evidence>
<evidence type="ECO:0000256" key="1">
    <source>
        <dbReference type="ARBA" id="ARBA00004496"/>
    </source>
</evidence>
<name>A0A978UPX6_ZIZJJ</name>
<dbReference type="PROSITE" id="PS50082">
    <property type="entry name" value="WD_REPEATS_2"/>
    <property type="match status" value="1"/>
</dbReference>
<dbReference type="PROSITE" id="PS00678">
    <property type="entry name" value="WD_REPEATS_1"/>
    <property type="match status" value="1"/>
</dbReference>
<evidence type="ECO:0000256" key="4">
    <source>
        <dbReference type="ARBA" id="ARBA00022694"/>
    </source>
</evidence>
<keyword evidence="4" id="KW-0819">tRNA processing</keyword>
<dbReference type="PANTHER" id="PTHR14344:SF3">
    <property type="entry name" value="WD REPEAT-CONTAINING PROTEIN 6"/>
    <property type="match status" value="1"/>
</dbReference>
<keyword evidence="3 7" id="KW-0853">WD repeat</keyword>
<reference evidence="8" key="1">
    <citation type="journal article" date="2021" name="Front. Plant Sci.">
        <title>Chromosome-Scale Genome Assembly for Chinese Sour Jujube and Insights Into Its Genome Evolution and Domestication Signature.</title>
        <authorList>
            <person name="Shen L.-Y."/>
            <person name="Luo H."/>
            <person name="Wang X.-L."/>
            <person name="Wang X.-M."/>
            <person name="Qiu X.-J."/>
            <person name="Liu H."/>
            <person name="Zhou S.-S."/>
            <person name="Jia K.-H."/>
            <person name="Nie S."/>
            <person name="Bao Y.-T."/>
            <person name="Zhang R.-G."/>
            <person name="Yun Q.-Z."/>
            <person name="Chai Y.-H."/>
            <person name="Lu J.-Y."/>
            <person name="Li Y."/>
            <person name="Zhao S.-W."/>
            <person name="Mao J.-F."/>
            <person name="Jia S.-G."/>
            <person name="Mao Y.-M."/>
        </authorList>
    </citation>
    <scope>NUCLEOTIDE SEQUENCE</scope>
    <source>
        <strain evidence="8">AT0</strain>
        <tissue evidence="8">Leaf</tissue>
    </source>
</reference>
<dbReference type="InterPro" id="IPR001680">
    <property type="entry name" value="WD40_rpt"/>
</dbReference>
<proteinExistence type="inferred from homology"/>
<dbReference type="InterPro" id="IPR036322">
    <property type="entry name" value="WD40_repeat_dom_sf"/>
</dbReference>
<gene>
    <name evidence="8" type="ORF">FEM48_Zijuj09G0007500</name>
</gene>
<evidence type="ECO:0000313" key="9">
    <source>
        <dbReference type="Proteomes" id="UP000813462"/>
    </source>
</evidence>
<sequence>MAVEQSSSYRLQSSQYLGEISALCLLHLPSHISSLPYLLAGSGSQLVVYDLESGKMIRSFCVFQGIRVHGVLCSLIDCDAVNSELAFKVVVFGERRVKLFCLRIGMNEPRVSVDLTLLKLLPKFGNWVLDVSFLQGDGVSSHEGRGSYYLAVGCSDNSVHVWGISKCCVILEVQSPERSLLYSMRLWGDHLESLQIASGTIFNEIIIWKVVPHIDASPFKCQVEDNVGHSSSFSNSLQYHHQQYEAVHICKLVGHEGSIFRISWSSNGSNVVSVSDDRSVRVWEVCADIEDSNKPRESVGLVLFGHNARVWDCCIFDSFIVTAGEDCTCRVWGMDGKQLQVLKEHIGRGIWRCLCDPEFLLLITAGFDSAIKVHQLHASLFLGLEGHSDVNNIDRTNLYTVHIPNSSEHVCLMDSKSEYVRCLHFACEDVLYVATNNGYLYHAKLSEIGDVCWTEIARVGEVVPIICMDLLSKPFKQCCGVEDWVALGDGKGNVTIIQVMSDVCAPKVGVAFTWSAGPERQLLGTHWSKSLGCGSSRYVFTADPRGTLKLWRLCDQLQSVSHNCAGSLDAFLVAEFTSSFGIRIMCLDASFENEVLLCGDIRGNLVLFPLLKTVLLRTSTPPDVKISALTYFKGAHGISSVTSVTVAGPSPNQIEIRSTGADGCICYFEYDRDGQILEFIGMKQVKELSLVRSVCAENNSVNELSICHYASGFSSVDFMIWNLKTEMKVVRIPCGGWRRPHSYYLGDVPELKNCFAYVKDETIYIHRHWVPDVDRKMFPQNLHMQFHGKEMHTLCFIPEDLQPRANGKHNLYSRFSWIATGCENGTVRLTRYTSGIENWLESKLLGEHVGGSAVRSICCVSKIHLISVDVTKLPNASTEKEDNLVLLISVGAKRVLTSWLLRNRKLDNKEEELSQQHRVSGNGISSDTSSSMSFQWLSTDMPPKYSGTNKLTKNVGEIICGLAQNVSTINSGTGFGSESPEKGNTQLKYFIGDKCEDDWRYLAVTSFLVKCAGSRLTICFVVVACSNATLVLRALVLPHRLWFDVAFLVPLSSPVLALQHVIIPTSLSSVEEIRVGSLFVVISGATDGSIAFWDLTRSVEGFMRQISVLQVEKLIDCQKRPRTGRGSQGGRQWRSLGSMSKKRAGCGSISVNIGEGTNHNLVNHVTGKGSTNWDSSTTVSSQAINTAFLNVELNADDSSSEISEIRPIHALENIHQSGVNCLHVSYVEGCQSSDGRFLYNVLSGGDDQALHCLRFELSPSLTTQECDLVMLNGRTSVIGAGSVNDFVHSSQNHNVNYKIKVLSHYNVPSAHSSAVKGVWTDGSWVFSAGLDQRLRCWCVGEQGELTEFDNVIVSVPEPEALDARVCSRFWVTIRLQLLEEGCKWSSSPHDALLLIRKMVPSIGLVWTVAFRIGLGQAGLGSLIIGSSG</sequence>
<keyword evidence="2" id="KW-0963">Cytoplasm</keyword>
<dbReference type="InterPro" id="IPR019775">
    <property type="entry name" value="WD40_repeat_CS"/>
</dbReference>
<evidence type="ECO:0000256" key="7">
    <source>
        <dbReference type="PROSITE-ProRule" id="PRU00221"/>
    </source>
</evidence>
<evidence type="ECO:0000256" key="6">
    <source>
        <dbReference type="ARBA" id="ARBA00038255"/>
    </source>
</evidence>
<comment type="subcellular location">
    <subcellularLocation>
        <location evidence="1">Cytoplasm</location>
    </subcellularLocation>
</comment>
<dbReference type="InterPro" id="IPR051973">
    <property type="entry name" value="tRNA_Anticodon_Mtase-Reg"/>
</dbReference>
<accession>A0A978UPX6</accession>
<dbReference type="PANTHER" id="PTHR14344">
    <property type="entry name" value="WD REPEAT PROTEIN"/>
    <property type="match status" value="1"/>
</dbReference>
<organism evidence="8 9">
    <name type="scientific">Ziziphus jujuba var. spinosa</name>
    <dbReference type="NCBI Taxonomy" id="714518"/>
    <lineage>
        <taxon>Eukaryota</taxon>
        <taxon>Viridiplantae</taxon>
        <taxon>Streptophyta</taxon>
        <taxon>Embryophyta</taxon>
        <taxon>Tracheophyta</taxon>
        <taxon>Spermatophyta</taxon>
        <taxon>Magnoliopsida</taxon>
        <taxon>eudicotyledons</taxon>
        <taxon>Gunneridae</taxon>
        <taxon>Pentapetalae</taxon>
        <taxon>rosids</taxon>
        <taxon>fabids</taxon>
        <taxon>Rosales</taxon>
        <taxon>Rhamnaceae</taxon>
        <taxon>Paliureae</taxon>
        <taxon>Ziziphus</taxon>
    </lineage>
</organism>
<dbReference type="EMBL" id="JAEACU010000009">
    <property type="protein sequence ID" value="KAH7516926.1"/>
    <property type="molecule type" value="Genomic_DNA"/>
</dbReference>
<dbReference type="SUPFAM" id="SSF50978">
    <property type="entry name" value="WD40 repeat-like"/>
    <property type="match status" value="3"/>
</dbReference>
<protein>
    <recommendedName>
        <fullName evidence="10">WD repeat-containing protein 6</fullName>
    </recommendedName>
</protein>
<dbReference type="Gene3D" id="2.130.10.10">
    <property type="entry name" value="YVTN repeat-like/Quinoprotein amine dehydrogenase"/>
    <property type="match status" value="4"/>
</dbReference>
<dbReference type="PROSITE" id="PS50294">
    <property type="entry name" value="WD_REPEATS_REGION"/>
    <property type="match status" value="1"/>
</dbReference>
<comment type="similarity">
    <text evidence="6">Belongs to the WD repeat WDR6 family.</text>
</comment>
<dbReference type="GO" id="GO:0005737">
    <property type="term" value="C:cytoplasm"/>
    <property type="evidence" value="ECO:0007669"/>
    <property type="project" value="UniProtKB-SubCell"/>
</dbReference>
<dbReference type="InterPro" id="IPR015943">
    <property type="entry name" value="WD40/YVTN_repeat-like_dom_sf"/>
</dbReference>
<dbReference type="Proteomes" id="UP000813462">
    <property type="component" value="Unassembled WGS sequence"/>
</dbReference>
<evidence type="ECO:0000256" key="5">
    <source>
        <dbReference type="ARBA" id="ARBA00022737"/>
    </source>
</evidence>
<dbReference type="Pfam" id="PF00400">
    <property type="entry name" value="WD40"/>
    <property type="match status" value="3"/>
</dbReference>
<comment type="caution">
    <text evidence="8">The sequence shown here is derived from an EMBL/GenBank/DDBJ whole genome shotgun (WGS) entry which is preliminary data.</text>
</comment>
<evidence type="ECO:0000313" key="8">
    <source>
        <dbReference type="EMBL" id="KAH7516926.1"/>
    </source>
</evidence>
<dbReference type="SMART" id="SM00320">
    <property type="entry name" value="WD40"/>
    <property type="match status" value="9"/>
</dbReference>